<dbReference type="InterPro" id="IPR001261">
    <property type="entry name" value="ArgE/DapE_CS"/>
</dbReference>
<keyword evidence="6" id="KW-0732">Signal</keyword>
<dbReference type="InterPro" id="IPR047177">
    <property type="entry name" value="Pept_M20A"/>
</dbReference>
<organism evidence="8 9">
    <name type="scientific">Pseudoduganella lurida</name>
    <dbReference type="NCBI Taxonomy" id="1036180"/>
    <lineage>
        <taxon>Bacteria</taxon>
        <taxon>Pseudomonadati</taxon>
        <taxon>Pseudomonadota</taxon>
        <taxon>Betaproteobacteria</taxon>
        <taxon>Burkholderiales</taxon>
        <taxon>Oxalobacteraceae</taxon>
        <taxon>Telluria group</taxon>
        <taxon>Pseudoduganella</taxon>
    </lineage>
</organism>
<dbReference type="PANTHER" id="PTHR45962">
    <property type="entry name" value="N-FATTY-ACYL-AMINO ACID SYNTHASE/HYDROLASE PM20D1"/>
    <property type="match status" value="1"/>
</dbReference>
<sequence length="468" mass="51031">MLPRRPLSIALLSTILLSLPLATLASPANDPWHAKARALLEHAVNIPTVAGRGRVPELAAYLAAQYREAGIPDADIRVMPYEKTAALIVRWRAKKPTAKPIMVIAHMDVVEAKREDWELDPFVFTERDGYYYGRGTFDDKMGIAATTTAILKLKASGFAPQRDIIVFYTGDEETDGVGAELGATKWRELLEVEFGLNADSGRGGFATDGRPLGFALQTAEKTFANFTFTTKNRGGHSSKPRKDNAIYQLANALQRLERYRFEPALNETTRAYFNERARMEKGPLGDAMRAWLKDPKNGKAADVIEASDTEVALTRTRCVATLLSGGHADNALPQTATANVNCRIMPGVSPDAIRAELEKVAADPGVAVTRADDYVASQISPLRPDVVQAYTAAVKALHPASPVIPQMSTGATDARPFRASGIPIYGVDGSWGIVPTDSRTHGRDERLPVKALDDDVDHWTIMLKQLAK</sequence>
<protein>
    <submittedName>
        <fullName evidence="8">Acetylornithine deacetylase/succinyl-diaminopimelate desuccinylase-like protein</fullName>
    </submittedName>
</protein>
<feature type="domain" description="Peptidase M20 dimerisation" evidence="7">
    <location>
        <begin position="219"/>
        <end position="365"/>
    </location>
</feature>
<dbReference type="InterPro" id="IPR036264">
    <property type="entry name" value="Bact_exopeptidase_dim_dom"/>
</dbReference>
<dbReference type="EMBL" id="VLLB01000010">
    <property type="protein sequence ID" value="TWI61892.1"/>
    <property type="molecule type" value="Genomic_DNA"/>
</dbReference>
<dbReference type="SUPFAM" id="SSF55031">
    <property type="entry name" value="Bacterial exopeptidase dimerisation domain"/>
    <property type="match status" value="1"/>
</dbReference>
<evidence type="ECO:0000256" key="1">
    <source>
        <dbReference type="ARBA" id="ARBA00006247"/>
    </source>
</evidence>
<dbReference type="Pfam" id="PF01546">
    <property type="entry name" value="Peptidase_M20"/>
    <property type="match status" value="1"/>
</dbReference>
<keyword evidence="3" id="KW-0479">Metal-binding</keyword>
<evidence type="ECO:0000256" key="2">
    <source>
        <dbReference type="ARBA" id="ARBA00022670"/>
    </source>
</evidence>
<dbReference type="Gene3D" id="3.40.630.10">
    <property type="entry name" value="Zn peptidases"/>
    <property type="match status" value="1"/>
</dbReference>
<dbReference type="NCBIfam" id="NF006596">
    <property type="entry name" value="PRK09133.1"/>
    <property type="match status" value="1"/>
</dbReference>
<comment type="caution">
    <text evidence="8">The sequence shown here is derived from an EMBL/GenBank/DDBJ whole genome shotgun (WGS) entry which is preliminary data.</text>
</comment>
<evidence type="ECO:0000313" key="9">
    <source>
        <dbReference type="Proteomes" id="UP000318431"/>
    </source>
</evidence>
<comment type="similarity">
    <text evidence="1">Belongs to the peptidase M20A family.</text>
</comment>
<dbReference type="GO" id="GO:0008233">
    <property type="term" value="F:peptidase activity"/>
    <property type="evidence" value="ECO:0007669"/>
    <property type="project" value="UniProtKB-KW"/>
</dbReference>
<dbReference type="GO" id="GO:0006508">
    <property type="term" value="P:proteolysis"/>
    <property type="evidence" value="ECO:0007669"/>
    <property type="project" value="UniProtKB-KW"/>
</dbReference>
<dbReference type="Proteomes" id="UP000318431">
    <property type="component" value="Unassembled WGS sequence"/>
</dbReference>
<evidence type="ECO:0000256" key="4">
    <source>
        <dbReference type="ARBA" id="ARBA00022801"/>
    </source>
</evidence>
<proteinExistence type="inferred from homology"/>
<evidence type="ECO:0000259" key="7">
    <source>
        <dbReference type="Pfam" id="PF07687"/>
    </source>
</evidence>
<evidence type="ECO:0000256" key="3">
    <source>
        <dbReference type="ARBA" id="ARBA00022723"/>
    </source>
</evidence>
<evidence type="ECO:0000256" key="5">
    <source>
        <dbReference type="ARBA" id="ARBA00022833"/>
    </source>
</evidence>
<dbReference type="InterPro" id="IPR011650">
    <property type="entry name" value="Peptidase_M20_dimer"/>
</dbReference>
<keyword evidence="5" id="KW-0862">Zinc</keyword>
<accession>A0A562QYL1</accession>
<keyword evidence="4" id="KW-0378">Hydrolase</keyword>
<dbReference type="OrthoDB" id="3665926at2"/>
<dbReference type="SUPFAM" id="SSF53187">
    <property type="entry name" value="Zn-dependent exopeptidases"/>
    <property type="match status" value="1"/>
</dbReference>
<reference evidence="8 9" key="1">
    <citation type="journal article" date="2015" name="Stand. Genomic Sci.">
        <title>Genomic Encyclopedia of Bacterial and Archaeal Type Strains, Phase III: the genomes of soil and plant-associated and newly described type strains.</title>
        <authorList>
            <person name="Whitman W.B."/>
            <person name="Woyke T."/>
            <person name="Klenk H.P."/>
            <person name="Zhou Y."/>
            <person name="Lilburn T.G."/>
            <person name="Beck B.J."/>
            <person name="De Vos P."/>
            <person name="Vandamme P."/>
            <person name="Eisen J.A."/>
            <person name="Garrity G."/>
            <person name="Hugenholtz P."/>
            <person name="Kyrpides N.C."/>
        </authorList>
    </citation>
    <scope>NUCLEOTIDE SEQUENCE [LARGE SCALE GENOMIC DNA]</scope>
    <source>
        <strain evidence="8 9">CGMCC 1.10822</strain>
    </source>
</reference>
<dbReference type="InterPro" id="IPR002933">
    <property type="entry name" value="Peptidase_M20"/>
</dbReference>
<dbReference type="RefSeq" id="WP_145652172.1">
    <property type="nucleotide sequence ID" value="NZ_VLLB01000010.1"/>
</dbReference>
<keyword evidence="9" id="KW-1185">Reference proteome</keyword>
<dbReference type="Gene3D" id="3.30.70.360">
    <property type="match status" value="1"/>
</dbReference>
<feature type="chain" id="PRO_5022064749" evidence="6">
    <location>
        <begin position="26"/>
        <end position="468"/>
    </location>
</feature>
<dbReference type="AlphaFoldDB" id="A0A562QYL1"/>
<name>A0A562QYL1_9BURK</name>
<keyword evidence="2" id="KW-0645">Protease</keyword>
<feature type="signal peptide" evidence="6">
    <location>
        <begin position="1"/>
        <end position="25"/>
    </location>
</feature>
<dbReference type="PROSITE" id="PS00758">
    <property type="entry name" value="ARGE_DAPE_CPG2_1"/>
    <property type="match status" value="1"/>
</dbReference>
<dbReference type="PANTHER" id="PTHR45962:SF1">
    <property type="entry name" value="N-FATTY-ACYL-AMINO ACID SYNTHASE_HYDROLASE PM20D1"/>
    <property type="match status" value="1"/>
</dbReference>
<evidence type="ECO:0000256" key="6">
    <source>
        <dbReference type="SAM" id="SignalP"/>
    </source>
</evidence>
<dbReference type="Pfam" id="PF07687">
    <property type="entry name" value="M20_dimer"/>
    <property type="match status" value="1"/>
</dbReference>
<gene>
    <name evidence="8" type="ORF">IP91_04491</name>
</gene>
<dbReference type="GO" id="GO:0046872">
    <property type="term" value="F:metal ion binding"/>
    <property type="evidence" value="ECO:0007669"/>
    <property type="project" value="UniProtKB-KW"/>
</dbReference>
<dbReference type="Gene3D" id="1.10.150.900">
    <property type="match status" value="1"/>
</dbReference>
<evidence type="ECO:0000313" key="8">
    <source>
        <dbReference type="EMBL" id="TWI61892.1"/>
    </source>
</evidence>